<organism evidence="2">
    <name type="scientific">Tanacetum cinerariifolium</name>
    <name type="common">Dalmatian daisy</name>
    <name type="synonym">Chrysanthemum cinerariifolium</name>
    <dbReference type="NCBI Taxonomy" id="118510"/>
    <lineage>
        <taxon>Eukaryota</taxon>
        <taxon>Viridiplantae</taxon>
        <taxon>Streptophyta</taxon>
        <taxon>Embryophyta</taxon>
        <taxon>Tracheophyta</taxon>
        <taxon>Spermatophyta</taxon>
        <taxon>Magnoliopsida</taxon>
        <taxon>eudicotyledons</taxon>
        <taxon>Gunneridae</taxon>
        <taxon>Pentapetalae</taxon>
        <taxon>asterids</taxon>
        <taxon>campanulids</taxon>
        <taxon>Asterales</taxon>
        <taxon>Asteraceae</taxon>
        <taxon>Asteroideae</taxon>
        <taxon>Anthemideae</taxon>
        <taxon>Anthemidinae</taxon>
        <taxon>Tanacetum</taxon>
    </lineage>
</organism>
<gene>
    <name evidence="2" type="ORF">Tci_935058</name>
</gene>
<feature type="compositionally biased region" description="Basic and acidic residues" evidence="1">
    <location>
        <begin position="1"/>
        <end position="12"/>
    </location>
</feature>
<evidence type="ECO:0000313" key="2">
    <source>
        <dbReference type="EMBL" id="GFD63089.1"/>
    </source>
</evidence>
<proteinExistence type="predicted"/>
<name>A0A699XT73_TANCI</name>
<evidence type="ECO:0000256" key="1">
    <source>
        <dbReference type="SAM" id="MobiDB-lite"/>
    </source>
</evidence>
<protein>
    <submittedName>
        <fullName evidence="2">Uncharacterized protein</fullName>
    </submittedName>
</protein>
<feature type="non-terminal residue" evidence="2">
    <location>
        <position position="1"/>
    </location>
</feature>
<reference evidence="2" key="1">
    <citation type="journal article" date="2019" name="Sci. Rep.">
        <title>Draft genome of Tanacetum cinerariifolium, the natural source of mosquito coil.</title>
        <authorList>
            <person name="Yamashiro T."/>
            <person name="Shiraishi A."/>
            <person name="Satake H."/>
            <person name="Nakayama K."/>
        </authorList>
    </citation>
    <scope>NUCLEOTIDE SEQUENCE</scope>
</reference>
<accession>A0A699XT73</accession>
<feature type="non-terminal residue" evidence="2">
    <location>
        <position position="37"/>
    </location>
</feature>
<dbReference type="EMBL" id="BKCJ011959933">
    <property type="protein sequence ID" value="GFD63089.1"/>
    <property type="molecule type" value="Genomic_DNA"/>
</dbReference>
<comment type="caution">
    <text evidence="2">The sequence shown here is derived from an EMBL/GenBank/DDBJ whole genome shotgun (WGS) entry which is preliminary data.</text>
</comment>
<dbReference type="AlphaFoldDB" id="A0A699XT73"/>
<sequence>KVKAKAERVADNKKRKWENFQEGSSSGGGNNNSNRNN</sequence>
<feature type="region of interest" description="Disordered" evidence="1">
    <location>
        <begin position="1"/>
        <end position="37"/>
    </location>
</feature>